<dbReference type="EMBL" id="SIJK02000110">
    <property type="protein sequence ID" value="MBP1468896.1"/>
    <property type="molecule type" value="Genomic_DNA"/>
</dbReference>
<dbReference type="Proteomes" id="UP001193081">
    <property type="component" value="Unassembled WGS sequence"/>
</dbReference>
<keyword evidence="2" id="KW-1185">Reference proteome</keyword>
<comment type="caution">
    <text evidence="1">The sequence shown here is derived from an EMBL/GenBank/DDBJ whole genome shotgun (WGS) entry which is preliminary data.</text>
</comment>
<name>A0ABS4DHI9_9CHLR</name>
<accession>A0ABS4DHI9</accession>
<dbReference type="RefSeq" id="WP_135482114.1">
    <property type="nucleotide sequence ID" value="NZ_SIJK02000110.1"/>
</dbReference>
<organism evidence="1 2">
    <name type="scientific">Candidatus Chloroploca mongolica</name>
    <dbReference type="NCBI Taxonomy" id="2528176"/>
    <lineage>
        <taxon>Bacteria</taxon>
        <taxon>Bacillati</taxon>
        <taxon>Chloroflexota</taxon>
        <taxon>Chloroflexia</taxon>
        <taxon>Chloroflexales</taxon>
        <taxon>Chloroflexineae</taxon>
        <taxon>Oscillochloridaceae</taxon>
        <taxon>Candidatus Chloroploca</taxon>
    </lineage>
</organism>
<protein>
    <submittedName>
        <fullName evidence="1">Uncharacterized protein</fullName>
    </submittedName>
</protein>
<evidence type="ECO:0000313" key="2">
    <source>
        <dbReference type="Proteomes" id="UP001193081"/>
    </source>
</evidence>
<gene>
    <name evidence="1" type="ORF">EYB53_024520</name>
</gene>
<sequence length="82" mass="9390">MKASVQGMLAVPDAGISPDGEVLFLWKKEAHHFELEVLPNGQSELFYINHHSDEMWEYDYDVATTLPGEVIHQLTPFLLYDN</sequence>
<proteinExistence type="predicted"/>
<reference evidence="1 2" key="1">
    <citation type="submission" date="2021-03" db="EMBL/GenBank/DDBJ databases">
        <authorList>
            <person name="Grouzdev D.S."/>
        </authorList>
    </citation>
    <scope>NUCLEOTIDE SEQUENCE [LARGE SCALE GENOMIC DNA]</scope>
    <source>
        <strain evidence="1 2">M50-1</strain>
    </source>
</reference>
<evidence type="ECO:0000313" key="1">
    <source>
        <dbReference type="EMBL" id="MBP1468896.1"/>
    </source>
</evidence>